<accession>A0A4R1B5P8</accession>
<evidence type="ECO:0000313" key="1">
    <source>
        <dbReference type="EMBL" id="TCJ11837.1"/>
    </source>
</evidence>
<proteinExistence type="predicted"/>
<dbReference type="EMBL" id="SJZB01000049">
    <property type="protein sequence ID" value="TCJ11837.1"/>
    <property type="molecule type" value="Genomic_DNA"/>
</dbReference>
<reference evidence="1 2" key="1">
    <citation type="submission" date="2019-03" db="EMBL/GenBank/DDBJ databases">
        <title>Genome sequence of Thiobacillaceae bacterium LSR1, a sulfur-oxidizing bacterium isolated from freshwater sediment.</title>
        <authorList>
            <person name="Li S."/>
        </authorList>
    </citation>
    <scope>NUCLEOTIDE SEQUENCE [LARGE SCALE GENOMIC DNA]</scope>
    <source>
        <strain evidence="1 2">LSR1</strain>
    </source>
</reference>
<evidence type="ECO:0000313" key="2">
    <source>
        <dbReference type="Proteomes" id="UP000295443"/>
    </source>
</evidence>
<protein>
    <submittedName>
        <fullName evidence="1">Uncharacterized protein</fullName>
    </submittedName>
</protein>
<dbReference type="OrthoDB" id="9811476at2"/>
<dbReference type="Proteomes" id="UP000295443">
    <property type="component" value="Unassembled WGS sequence"/>
</dbReference>
<name>A0A4R1B5P8_9PROT</name>
<dbReference type="RefSeq" id="WP_131448766.1">
    <property type="nucleotide sequence ID" value="NZ_SJZB01000049.1"/>
</dbReference>
<dbReference type="AlphaFoldDB" id="A0A4R1B5P8"/>
<gene>
    <name evidence="1" type="ORF">EZJ19_14365</name>
</gene>
<organism evidence="1 2">
    <name type="scientific">Parasulfuritortus cantonensis</name>
    <dbReference type="NCBI Taxonomy" id="2528202"/>
    <lineage>
        <taxon>Bacteria</taxon>
        <taxon>Pseudomonadati</taxon>
        <taxon>Pseudomonadota</taxon>
        <taxon>Betaproteobacteria</taxon>
        <taxon>Nitrosomonadales</taxon>
        <taxon>Thiobacillaceae</taxon>
        <taxon>Parasulfuritortus</taxon>
    </lineage>
</organism>
<keyword evidence="2" id="KW-1185">Reference proteome</keyword>
<sequence length="372" mass="40203">MTTSAAPTFPKLLQMPAIERPVNVPVADLADVKSAADLPSRLLLGDLVAASFKPVKKGWTADWRDADGHLARFRYAGGLSSLELSFAGDETVTLVSASRFGDLGASVQGIHPGAWLARLGERLEAMYNLRVFPHREDDAVGGDFPDGHLVSLVLPVPADRLMALFDLHKALREDAAIRTPVDAYLRYAFSTVNYVEGRCHPMLAHPAGLVLHHVNALGTPAAEMPVRELDPQGVAAWTLQRGHYLYVAHCRLREAARLVERLAAAGFIGAADTGKEGWPYAPEFGAALLPFGYEYAAANAWWFDKAGSRRIFYARFADADDRQALGGHSGDIWLKALIRDAAKAADQCRVETARAFAEGMAEAAGKPAGQAH</sequence>
<comment type="caution">
    <text evidence="1">The sequence shown here is derived from an EMBL/GenBank/DDBJ whole genome shotgun (WGS) entry which is preliminary data.</text>
</comment>